<gene>
    <name evidence="1" type="ORF">AMECASPLE_031951</name>
</gene>
<organism evidence="1 2">
    <name type="scientific">Ameca splendens</name>
    <dbReference type="NCBI Taxonomy" id="208324"/>
    <lineage>
        <taxon>Eukaryota</taxon>
        <taxon>Metazoa</taxon>
        <taxon>Chordata</taxon>
        <taxon>Craniata</taxon>
        <taxon>Vertebrata</taxon>
        <taxon>Euteleostomi</taxon>
        <taxon>Actinopterygii</taxon>
        <taxon>Neopterygii</taxon>
        <taxon>Teleostei</taxon>
        <taxon>Neoteleostei</taxon>
        <taxon>Acanthomorphata</taxon>
        <taxon>Ovalentaria</taxon>
        <taxon>Atherinomorphae</taxon>
        <taxon>Cyprinodontiformes</taxon>
        <taxon>Goodeidae</taxon>
        <taxon>Ameca</taxon>
    </lineage>
</organism>
<evidence type="ECO:0000313" key="2">
    <source>
        <dbReference type="Proteomes" id="UP001469553"/>
    </source>
</evidence>
<accession>A0ABV0YHJ0</accession>
<proteinExistence type="predicted"/>
<evidence type="ECO:0000313" key="1">
    <source>
        <dbReference type="EMBL" id="MEQ2293305.1"/>
    </source>
</evidence>
<name>A0ABV0YHJ0_9TELE</name>
<comment type="caution">
    <text evidence="1">The sequence shown here is derived from an EMBL/GenBank/DDBJ whole genome shotgun (WGS) entry which is preliminary data.</text>
</comment>
<dbReference type="EMBL" id="JAHRIP010032272">
    <property type="protein sequence ID" value="MEQ2293305.1"/>
    <property type="molecule type" value="Genomic_DNA"/>
</dbReference>
<dbReference type="Proteomes" id="UP001469553">
    <property type="component" value="Unassembled WGS sequence"/>
</dbReference>
<keyword evidence="2" id="KW-1185">Reference proteome</keyword>
<sequence>MRMMKNRCGTWRQDMLTAESECWVCSATCGERTAKVRSPRTTGCPKRRASCGLPCRSRSPLFCFSDFCNPLHSPLPE</sequence>
<reference evidence="1 2" key="1">
    <citation type="submission" date="2021-06" db="EMBL/GenBank/DDBJ databases">
        <authorList>
            <person name="Palmer J.M."/>
        </authorList>
    </citation>
    <scope>NUCLEOTIDE SEQUENCE [LARGE SCALE GENOMIC DNA]</scope>
    <source>
        <strain evidence="1 2">AS_MEX2019</strain>
        <tissue evidence="1">Muscle</tissue>
    </source>
</reference>
<protein>
    <submittedName>
        <fullName evidence="1">Uncharacterized protein</fullName>
    </submittedName>
</protein>